<dbReference type="PANTHER" id="PTHR31463">
    <property type="entry name" value="MACROPHAGE-EXPRESSED GENE 1 PROTEIN"/>
    <property type="match status" value="1"/>
</dbReference>
<reference evidence="5" key="1">
    <citation type="submission" date="2011-05" db="EMBL/GenBank/DDBJ databases">
        <authorList>
            <person name="Richards S.R."/>
            <person name="Qu J."/>
            <person name="Jiang H."/>
            <person name="Jhangiani S.N."/>
            <person name="Agravi P."/>
            <person name="Goodspeed R."/>
            <person name="Gross S."/>
            <person name="Mandapat C."/>
            <person name="Jackson L."/>
            <person name="Mathew T."/>
            <person name="Pu L."/>
            <person name="Thornton R."/>
            <person name="Saada N."/>
            <person name="Wilczek-Boney K.B."/>
            <person name="Lee S."/>
            <person name="Kovar C."/>
            <person name="Wu Y."/>
            <person name="Scherer S.E."/>
            <person name="Worley K.C."/>
            <person name="Muzny D.M."/>
            <person name="Gibbs R."/>
        </authorList>
    </citation>
    <scope>NUCLEOTIDE SEQUENCE</scope>
    <source>
        <strain evidence="5">Brora</strain>
    </source>
</reference>
<dbReference type="InterPro" id="IPR039707">
    <property type="entry name" value="MPEG1"/>
</dbReference>
<proteinExistence type="predicted"/>
<dbReference type="GO" id="GO:0030670">
    <property type="term" value="C:phagocytic vesicle membrane"/>
    <property type="evidence" value="ECO:0007669"/>
    <property type="project" value="UniProtKB-SubCell"/>
</dbReference>
<evidence type="ECO:0000259" key="3">
    <source>
        <dbReference type="PROSITE" id="PS51412"/>
    </source>
</evidence>
<accession>T1JN82</accession>
<protein>
    <recommendedName>
        <fullName evidence="3">MACPF domain-containing protein</fullName>
    </recommendedName>
</protein>
<feature type="transmembrane region" description="Helical" evidence="1">
    <location>
        <begin position="647"/>
        <end position="668"/>
    </location>
</feature>
<reference evidence="4" key="2">
    <citation type="submission" date="2015-02" db="UniProtKB">
        <authorList>
            <consortium name="EnsemblMetazoa"/>
        </authorList>
    </citation>
    <scope>IDENTIFICATION</scope>
</reference>
<keyword evidence="2" id="KW-0732">Signal</keyword>
<dbReference type="SMART" id="SM00457">
    <property type="entry name" value="MACPF"/>
    <property type="match status" value="1"/>
</dbReference>
<feature type="signal peptide" evidence="2">
    <location>
        <begin position="1"/>
        <end position="19"/>
    </location>
</feature>
<evidence type="ECO:0000256" key="2">
    <source>
        <dbReference type="SAM" id="SignalP"/>
    </source>
</evidence>
<organism evidence="4 5">
    <name type="scientific">Strigamia maritima</name>
    <name type="common">European centipede</name>
    <name type="synonym">Geophilus maritimus</name>
    <dbReference type="NCBI Taxonomy" id="126957"/>
    <lineage>
        <taxon>Eukaryota</taxon>
        <taxon>Metazoa</taxon>
        <taxon>Ecdysozoa</taxon>
        <taxon>Arthropoda</taxon>
        <taxon>Myriapoda</taxon>
        <taxon>Chilopoda</taxon>
        <taxon>Pleurostigmophora</taxon>
        <taxon>Geophilomorpha</taxon>
        <taxon>Linotaeniidae</taxon>
        <taxon>Strigamia</taxon>
    </lineage>
</organism>
<dbReference type="GO" id="GO:0002250">
    <property type="term" value="P:adaptive immune response"/>
    <property type="evidence" value="ECO:0007669"/>
    <property type="project" value="UniProtKB-KW"/>
</dbReference>
<dbReference type="AlphaFoldDB" id="T1JN82"/>
<dbReference type="Proteomes" id="UP000014500">
    <property type="component" value="Unassembled WGS sequence"/>
</dbReference>
<evidence type="ECO:0000313" key="5">
    <source>
        <dbReference type="Proteomes" id="UP000014500"/>
    </source>
</evidence>
<evidence type="ECO:0000313" key="4">
    <source>
        <dbReference type="EnsemblMetazoa" id="SMAR015311-PA"/>
    </source>
</evidence>
<dbReference type="PhylomeDB" id="T1JN82"/>
<feature type="chain" id="PRO_5004590595" description="MACPF domain-containing protein" evidence="2">
    <location>
        <begin position="20"/>
        <end position="708"/>
    </location>
</feature>
<evidence type="ECO:0000256" key="1">
    <source>
        <dbReference type="SAM" id="Phobius"/>
    </source>
</evidence>
<dbReference type="Pfam" id="PF01823">
    <property type="entry name" value="MACPF"/>
    <property type="match status" value="1"/>
</dbReference>
<dbReference type="PROSITE" id="PS51412">
    <property type="entry name" value="MACPF_2"/>
    <property type="match status" value="1"/>
</dbReference>
<dbReference type="EMBL" id="JH431944">
    <property type="status" value="NOT_ANNOTATED_CDS"/>
    <property type="molecule type" value="Genomic_DNA"/>
</dbReference>
<keyword evidence="1" id="KW-0812">Transmembrane</keyword>
<keyword evidence="1" id="KW-1133">Transmembrane helix</keyword>
<dbReference type="PANTHER" id="PTHR31463:SF1">
    <property type="entry name" value="MACROPHAGE-EXPRESSED GENE 1 PROTEIN"/>
    <property type="match status" value="1"/>
</dbReference>
<name>T1JN82_STRMM</name>
<sequence>MLSLSYHTILVTLTFSCYSCTLELVERKCPDIPKLDVVPGLGWDALTNNYMSQTLKITYKECKVTTDGKYLIPDGTNAFIVKTKHQHLNAEIIDHWSNYTSVTARGFKYGIGLGWESLISLNFYYSDDYQKLKSIQVKHGAFTVRTQLQNLLYTVHAEPYAALSDDLRAQFIKVMKYISRNHTDNAEYLLQMIVSNYGTHYTKSVDAGAIFVKEDFLKTSFLHNHMNEKQKILTSAKLSVLNYIGFSTENARKLDDTLVAEYENALIVESTRAIGGPHFDSTLSTDQWLARTAENVVAIDRSGDLITSFISPSKFPNAPLWLLKKMHVMLTKTIQNYYTFNSRLGCTKAKSPNFDYNANVDDGSCEAVSHNHSFGGVYQTCHQPHDTGDACNSFRVKNILTGSFSCPEHFETHQLYSQTKSYSYSKNYPWQQCSGWWVWKRCWHNDKWVRHYDNLYITTFQCMADTNPKILQTNYQFGGVYSSMVTNINTRKLECPKLFRPINIFGYGLLTVCIRNNIDTTNPNTLSFGGLTSCEMGLQCPPDYHGHLALVYEGCQINFCIQKINNENEGKIPLLVRPPFINMSEEIFSQDEDEEYNDYGVSLQLKDSNSIERKKSIAVLKDAKFMEISENITVLKDSNSIESKENIIAGIVLPLFVVLVFAGGLAYWQRKKIITHVQKYRSFYLTQPSHTIEMSSVDNSKRCTKPLL</sequence>
<feature type="domain" description="MACPF" evidence="3">
    <location>
        <begin position="13"/>
        <end position="341"/>
    </location>
</feature>
<dbReference type="HOGENOM" id="CLU_023578_2_0_1"/>
<dbReference type="EnsemblMetazoa" id="SMAR015311-RA">
    <property type="protein sequence ID" value="SMAR015311-PA"/>
    <property type="gene ID" value="SMAR015311"/>
</dbReference>
<dbReference type="InterPro" id="IPR020864">
    <property type="entry name" value="MACPF"/>
</dbReference>
<keyword evidence="5" id="KW-1185">Reference proteome</keyword>
<dbReference type="OMA" id="HEYASCK"/>
<keyword evidence="1" id="KW-0472">Membrane</keyword>
<dbReference type="GO" id="GO:0045087">
    <property type="term" value="P:innate immune response"/>
    <property type="evidence" value="ECO:0007669"/>
    <property type="project" value="UniProtKB-KW"/>
</dbReference>